<sequence>VVNPDTPENDLCVDATELILEKQLDVNGVVFLGVAAEGSTATATPDGEGLFPNAPGTWYSFVGTGDWMNANTCGAVSNYDTALSVFSGGCDALELIGQNDDDNCDLGEWTGRSRVAWQSEAGVTYHVLVHGWNTDRGDYILGVTTGDLVPGEDDDGDGVLNPDDNCIDIANPDQLDGDGDGVGDACDDGVINSCLECEVERVICSEALEGDFPRTGCSRNTGQGLDY</sequence>
<accession>A0A383F5F0</accession>
<dbReference type="Gene3D" id="4.10.1080.10">
    <property type="entry name" value="TSP type-3 repeat"/>
    <property type="match status" value="1"/>
</dbReference>
<dbReference type="SUPFAM" id="SSF103647">
    <property type="entry name" value="TSP type-3 repeat"/>
    <property type="match status" value="1"/>
</dbReference>
<dbReference type="InterPro" id="IPR028974">
    <property type="entry name" value="TSP_type-3_rpt"/>
</dbReference>
<dbReference type="GO" id="GO:0005509">
    <property type="term" value="F:calcium ion binding"/>
    <property type="evidence" value="ECO:0007669"/>
    <property type="project" value="InterPro"/>
</dbReference>
<reference evidence="1" key="1">
    <citation type="submission" date="2018-05" db="EMBL/GenBank/DDBJ databases">
        <authorList>
            <person name="Lanie J.A."/>
            <person name="Ng W.-L."/>
            <person name="Kazmierczak K.M."/>
            <person name="Andrzejewski T.M."/>
            <person name="Davidsen T.M."/>
            <person name="Wayne K.J."/>
            <person name="Tettelin H."/>
            <person name="Glass J.I."/>
            <person name="Rusch D."/>
            <person name="Podicherti R."/>
            <person name="Tsui H.-C.T."/>
            <person name="Winkler M.E."/>
        </authorList>
    </citation>
    <scope>NUCLEOTIDE SEQUENCE</scope>
</reference>
<protein>
    <submittedName>
        <fullName evidence="1">Uncharacterized protein</fullName>
    </submittedName>
</protein>
<evidence type="ECO:0000313" key="1">
    <source>
        <dbReference type="EMBL" id="SVE64114.1"/>
    </source>
</evidence>
<feature type="non-terminal residue" evidence="1">
    <location>
        <position position="227"/>
    </location>
</feature>
<proteinExistence type="predicted"/>
<gene>
    <name evidence="1" type="ORF">METZ01_LOCUS516968</name>
</gene>
<dbReference type="EMBL" id="UINC01231537">
    <property type="protein sequence ID" value="SVE64114.1"/>
    <property type="molecule type" value="Genomic_DNA"/>
</dbReference>
<organism evidence="1">
    <name type="scientific">marine metagenome</name>
    <dbReference type="NCBI Taxonomy" id="408172"/>
    <lineage>
        <taxon>unclassified sequences</taxon>
        <taxon>metagenomes</taxon>
        <taxon>ecological metagenomes</taxon>
    </lineage>
</organism>
<dbReference type="AlphaFoldDB" id="A0A383F5F0"/>
<feature type="non-terminal residue" evidence="1">
    <location>
        <position position="1"/>
    </location>
</feature>
<name>A0A383F5F0_9ZZZZ</name>